<evidence type="ECO:0000313" key="2">
    <source>
        <dbReference type="Proteomes" id="UP000765509"/>
    </source>
</evidence>
<dbReference type="OrthoDB" id="2748837at2759"/>
<name>A0A9Q3JHZ5_9BASI</name>
<organism evidence="1 2">
    <name type="scientific">Austropuccinia psidii MF-1</name>
    <dbReference type="NCBI Taxonomy" id="1389203"/>
    <lineage>
        <taxon>Eukaryota</taxon>
        <taxon>Fungi</taxon>
        <taxon>Dikarya</taxon>
        <taxon>Basidiomycota</taxon>
        <taxon>Pucciniomycotina</taxon>
        <taxon>Pucciniomycetes</taxon>
        <taxon>Pucciniales</taxon>
        <taxon>Sphaerophragmiaceae</taxon>
        <taxon>Austropuccinia</taxon>
    </lineage>
</organism>
<keyword evidence="2" id="KW-1185">Reference proteome</keyword>
<proteinExistence type="predicted"/>
<dbReference type="EMBL" id="AVOT02072000">
    <property type="protein sequence ID" value="MBW0562104.1"/>
    <property type="molecule type" value="Genomic_DNA"/>
</dbReference>
<dbReference type="Proteomes" id="UP000765509">
    <property type="component" value="Unassembled WGS sequence"/>
</dbReference>
<sequence length="106" mass="11566">MKVVGTYNLMSSIVCITTNKASVNSQMASEIQNHWPGFCADKQEIGCMAHNIHLSAQDGLKALGETPEQLATPHSNHSHVLMSLTNIIRDPDGLHLNYNPIVSQIS</sequence>
<dbReference type="AlphaFoldDB" id="A0A9Q3JHZ5"/>
<accession>A0A9Q3JHZ5</accession>
<gene>
    <name evidence="1" type="ORF">O181_101819</name>
</gene>
<evidence type="ECO:0000313" key="1">
    <source>
        <dbReference type="EMBL" id="MBW0562104.1"/>
    </source>
</evidence>
<reference evidence="1" key="1">
    <citation type="submission" date="2021-03" db="EMBL/GenBank/DDBJ databases">
        <title>Draft genome sequence of rust myrtle Austropuccinia psidii MF-1, a brazilian biotype.</title>
        <authorList>
            <person name="Quecine M.C."/>
            <person name="Pachon D.M.R."/>
            <person name="Bonatelli M.L."/>
            <person name="Correr F.H."/>
            <person name="Franceschini L.M."/>
            <person name="Leite T.F."/>
            <person name="Margarido G.R.A."/>
            <person name="Almeida C.A."/>
            <person name="Ferrarezi J.A."/>
            <person name="Labate C.A."/>
        </authorList>
    </citation>
    <scope>NUCLEOTIDE SEQUENCE</scope>
    <source>
        <strain evidence="1">MF-1</strain>
    </source>
</reference>
<comment type="caution">
    <text evidence="1">The sequence shown here is derived from an EMBL/GenBank/DDBJ whole genome shotgun (WGS) entry which is preliminary data.</text>
</comment>
<protein>
    <submittedName>
        <fullName evidence="1">Uncharacterized protein</fullName>
    </submittedName>
</protein>